<organism evidence="2 3">
    <name type="scientific">Streptomyces rhizosphaericola</name>
    <dbReference type="NCBI Taxonomy" id="2564098"/>
    <lineage>
        <taxon>Bacteria</taxon>
        <taxon>Bacillati</taxon>
        <taxon>Actinomycetota</taxon>
        <taxon>Actinomycetes</taxon>
        <taxon>Kitasatosporales</taxon>
        <taxon>Streptomycetaceae</taxon>
        <taxon>Streptomyces</taxon>
    </lineage>
</organism>
<dbReference type="EMBL" id="SRZK01000254">
    <property type="protein sequence ID" value="TGZ05513.1"/>
    <property type="molecule type" value="Genomic_DNA"/>
</dbReference>
<evidence type="ECO:0000256" key="1">
    <source>
        <dbReference type="SAM" id="SignalP"/>
    </source>
</evidence>
<keyword evidence="1" id="KW-0732">Signal</keyword>
<feature type="chain" id="PRO_5045149255" evidence="1">
    <location>
        <begin position="29"/>
        <end position="38"/>
    </location>
</feature>
<name>A0ABY2PAU1_9ACTN</name>
<evidence type="ECO:0000313" key="3">
    <source>
        <dbReference type="Proteomes" id="UP000306274"/>
    </source>
</evidence>
<proteinExistence type="predicted"/>
<dbReference type="Proteomes" id="UP000306274">
    <property type="component" value="Unassembled WGS sequence"/>
</dbReference>
<protein>
    <submittedName>
        <fullName evidence="2">Ribonuclease</fullName>
    </submittedName>
</protein>
<reference evidence="2 3" key="1">
    <citation type="submission" date="2019-04" db="EMBL/GenBank/DDBJ databases">
        <title>Streptomyces rhizosphaericola sp. nov., an actinobacterium isolated from the wheat rhizosphere.</title>
        <authorList>
            <person name="Vargas Hoyos H.A."/>
            <person name="Santos S.N."/>
            <person name="Genuario D.B."/>
            <person name="Melo I.S."/>
            <person name="Da Silva L.J."/>
            <person name="Da Silva F.S.P."/>
            <person name="Zucchi T.D."/>
        </authorList>
    </citation>
    <scope>NUCLEOTIDE SEQUENCE [LARGE SCALE GENOMIC DNA]</scope>
    <source>
        <strain evidence="2 3">1AS2c</strain>
    </source>
</reference>
<feature type="signal peptide" evidence="1">
    <location>
        <begin position="1"/>
        <end position="28"/>
    </location>
</feature>
<evidence type="ECO:0000313" key="2">
    <source>
        <dbReference type="EMBL" id="TGZ05513.1"/>
    </source>
</evidence>
<comment type="caution">
    <text evidence="2">The sequence shown here is derived from an EMBL/GenBank/DDBJ whole genome shotgun (WGS) entry which is preliminary data.</text>
</comment>
<sequence length="38" mass="3872">MSRRHPFYARPLLATAAAVAVLAGTAAAAPADTPPDRP</sequence>
<keyword evidence="3" id="KW-1185">Reference proteome</keyword>
<gene>
    <name evidence="2" type="ORF">E5Z02_22740</name>
</gene>
<feature type="non-terminal residue" evidence="2">
    <location>
        <position position="38"/>
    </location>
</feature>
<accession>A0ABY2PAU1</accession>